<name>A0ABX1AHJ4_9ACTN</name>
<feature type="compositionally biased region" description="Basic and acidic residues" evidence="1">
    <location>
        <begin position="167"/>
        <end position="183"/>
    </location>
</feature>
<evidence type="ECO:0000313" key="3">
    <source>
        <dbReference type="Proteomes" id="UP000730591"/>
    </source>
</evidence>
<evidence type="ECO:0000256" key="1">
    <source>
        <dbReference type="SAM" id="MobiDB-lite"/>
    </source>
</evidence>
<keyword evidence="3" id="KW-1185">Reference proteome</keyword>
<feature type="compositionally biased region" description="Pro residues" evidence="1">
    <location>
        <begin position="316"/>
        <end position="350"/>
    </location>
</feature>
<gene>
    <name evidence="2" type="ORF">HCJ93_24125</name>
</gene>
<feature type="region of interest" description="Disordered" evidence="1">
    <location>
        <begin position="167"/>
        <end position="428"/>
    </location>
</feature>
<organism evidence="2 3">
    <name type="scientific">Streptomyces composti</name>
    <dbReference type="NCBI Taxonomy" id="2720025"/>
    <lineage>
        <taxon>Bacteria</taxon>
        <taxon>Bacillati</taxon>
        <taxon>Actinomycetota</taxon>
        <taxon>Actinomycetes</taxon>
        <taxon>Kitasatosporales</taxon>
        <taxon>Streptomycetaceae</taxon>
        <taxon>Streptomyces</taxon>
    </lineage>
</organism>
<dbReference type="Proteomes" id="UP000730591">
    <property type="component" value="Unassembled WGS sequence"/>
</dbReference>
<feature type="compositionally biased region" description="Low complexity" evidence="1">
    <location>
        <begin position="246"/>
        <end position="264"/>
    </location>
</feature>
<evidence type="ECO:0000313" key="2">
    <source>
        <dbReference type="EMBL" id="NJP53071.1"/>
    </source>
</evidence>
<feature type="compositionally biased region" description="Pro residues" evidence="1">
    <location>
        <begin position="375"/>
        <end position="397"/>
    </location>
</feature>
<feature type="compositionally biased region" description="Basic residues" evidence="1">
    <location>
        <begin position="351"/>
        <end position="360"/>
    </location>
</feature>
<proteinExistence type="predicted"/>
<protein>
    <recommendedName>
        <fullName evidence="4">UL36 very large tegument protein</fullName>
    </recommendedName>
</protein>
<feature type="compositionally biased region" description="Basic and acidic residues" evidence="1">
    <location>
        <begin position="191"/>
        <end position="235"/>
    </location>
</feature>
<dbReference type="RefSeq" id="WP_167997900.1">
    <property type="nucleotide sequence ID" value="NZ_JAATEM010000032.1"/>
</dbReference>
<reference evidence="2 3" key="1">
    <citation type="submission" date="2020-03" db="EMBL/GenBank/DDBJ databases">
        <title>WGS of actinomycetes isolated from Thailand.</title>
        <authorList>
            <person name="Thawai C."/>
        </authorList>
    </citation>
    <scope>NUCLEOTIDE SEQUENCE [LARGE SCALE GENOMIC DNA]</scope>
    <source>
        <strain evidence="2 3">SBST2-5</strain>
    </source>
</reference>
<sequence length="600" mass="63579">MAVEQIPAQVREFRDYLGALLGRLDQSGGWCAVFWQRDPDGMRACLAGSELPPWDVVEALLQDYATAHGAPAAEAETARARALHAAALTAYDARPGARQALTDRLDVMLRERRYAAERRAALSRALTVAATGAQAEAIRVDLAWAEDDHARATARCAELRSRLERLEHPERREHTEHPDRREYGQAVRGVAGERHPAMAREREQGPAPAREGERRPVPVREGERRPASVGEDERGPAAAREGGHVPASARPASRGIPAARSRPAPGGGRTPGRAPGAPDRVPAPGAPWSIPAPRAPEPGPAPAGDVALPAPADAVPAPPAPAPGAAPPEQPARAPEPAPGLPEPPTTPKPPKPRKRRRGSARFAGAVEDDDTPPVVLPPDAGPPPAHGAPADAPAPPRRPRGARFAGVETEEEPARPRVPVADDGASRQEARRAVAHLARLRAEGRTGEAHVLLVDLARWPPERFPLLAAEMERAGLTADWATLLWECASLPAGRLVTASETLAAAGRAADAEQLLRQGVARPAEEIGRAVVQLTAERRHHEVTALLDACVRTRTPGEAARSAAVDPERLVPLLLGAAQGVSEECYWDLVHALRVAGTAG</sequence>
<accession>A0ABX1AHJ4</accession>
<evidence type="ECO:0008006" key="4">
    <source>
        <dbReference type="Google" id="ProtNLM"/>
    </source>
</evidence>
<dbReference type="EMBL" id="JAATEM010000032">
    <property type="protein sequence ID" value="NJP53071.1"/>
    <property type="molecule type" value="Genomic_DNA"/>
</dbReference>
<comment type="caution">
    <text evidence="2">The sequence shown here is derived from an EMBL/GenBank/DDBJ whole genome shotgun (WGS) entry which is preliminary data.</text>
</comment>
<feature type="compositionally biased region" description="Low complexity" evidence="1">
    <location>
        <begin position="302"/>
        <end position="315"/>
    </location>
</feature>